<organism evidence="2">
    <name type="scientific">Tetraselmis sp. GSL018</name>
    <dbReference type="NCBI Taxonomy" id="582737"/>
    <lineage>
        <taxon>Eukaryota</taxon>
        <taxon>Viridiplantae</taxon>
        <taxon>Chlorophyta</taxon>
        <taxon>core chlorophytes</taxon>
        <taxon>Chlorodendrophyceae</taxon>
        <taxon>Chlorodendrales</taxon>
        <taxon>Chlorodendraceae</taxon>
        <taxon>Tetraselmis</taxon>
    </lineage>
</organism>
<feature type="non-terminal residue" evidence="2">
    <location>
        <position position="81"/>
    </location>
</feature>
<feature type="compositionally biased region" description="Basic and acidic residues" evidence="1">
    <location>
        <begin position="8"/>
        <end position="21"/>
    </location>
</feature>
<dbReference type="AlphaFoldDB" id="A0A061QXA5"/>
<reference evidence="2" key="1">
    <citation type="submission" date="2014-05" db="EMBL/GenBank/DDBJ databases">
        <title>The transcriptome of the halophilic microalga Tetraselmis sp. GSL018 isolated from the Great Salt Lake, Utah.</title>
        <authorList>
            <person name="Jinkerson R.E."/>
            <person name="D'Adamo S."/>
            <person name="Posewitz M.C."/>
        </authorList>
    </citation>
    <scope>NUCLEOTIDE SEQUENCE</scope>
    <source>
        <strain evidence="2">GSL018</strain>
    </source>
</reference>
<feature type="compositionally biased region" description="Low complexity" evidence="1">
    <location>
        <begin position="41"/>
        <end position="54"/>
    </location>
</feature>
<evidence type="ECO:0000313" key="2">
    <source>
        <dbReference type="EMBL" id="JAC63075.1"/>
    </source>
</evidence>
<proteinExistence type="predicted"/>
<sequence length="81" mass="8661">ADGPEPVQGERDLCGRRDGRSRQRRRWTRSVGEGGRGFGGRRPAPAKGRGAATGHSDYDATSDVPAKLRLQMEALSSASPI</sequence>
<protein>
    <submittedName>
        <fullName evidence="2">Uncharacterized protein</fullName>
    </submittedName>
</protein>
<gene>
    <name evidence="2" type="ORF">TSPGSL018_21580</name>
</gene>
<accession>A0A061QXA5</accession>
<name>A0A061QXA5_9CHLO</name>
<evidence type="ECO:0000256" key="1">
    <source>
        <dbReference type="SAM" id="MobiDB-lite"/>
    </source>
</evidence>
<feature type="non-terminal residue" evidence="2">
    <location>
        <position position="1"/>
    </location>
</feature>
<dbReference type="EMBL" id="GBEZ01023849">
    <property type="protein sequence ID" value="JAC63075.1"/>
    <property type="molecule type" value="Transcribed_RNA"/>
</dbReference>
<feature type="region of interest" description="Disordered" evidence="1">
    <location>
        <begin position="1"/>
        <end position="64"/>
    </location>
</feature>